<feature type="domain" description="Carrier" evidence="3">
    <location>
        <begin position="1"/>
        <end position="80"/>
    </location>
</feature>
<dbReference type="InterPro" id="IPR006162">
    <property type="entry name" value="Ppantetheine_attach_site"/>
</dbReference>
<comment type="caution">
    <text evidence="4">The sequence shown here is derived from an EMBL/GenBank/DDBJ whole genome shotgun (WGS) entry which is preliminary data.</text>
</comment>
<dbReference type="Proteomes" id="UP000323258">
    <property type="component" value="Unassembled WGS sequence"/>
</dbReference>
<dbReference type="EMBL" id="VSZS01000060">
    <property type="protein sequence ID" value="TYR33104.1"/>
    <property type="molecule type" value="Genomic_DNA"/>
</dbReference>
<dbReference type="InterPro" id="IPR009081">
    <property type="entry name" value="PP-bd_ACP"/>
</dbReference>
<dbReference type="RefSeq" id="WP_148914304.1">
    <property type="nucleotide sequence ID" value="NZ_VSZS01000060.1"/>
</dbReference>
<reference evidence="4 5" key="1">
    <citation type="submission" date="2019-08" db="EMBL/GenBank/DDBJ databases">
        <authorList>
            <person name="Seo Y.L."/>
        </authorList>
    </citation>
    <scope>NUCLEOTIDE SEQUENCE [LARGE SCALE GENOMIC DNA]</scope>
    <source>
        <strain evidence="4 5">MaA-C15</strain>
    </source>
</reference>
<protein>
    <submittedName>
        <fullName evidence="4">Acyl carrier protein</fullName>
    </submittedName>
</protein>
<accession>A0A5D4GY52</accession>
<keyword evidence="1" id="KW-0596">Phosphopantetheine</keyword>
<gene>
    <name evidence="4" type="ORF">FY036_08580</name>
</gene>
<dbReference type="OrthoDB" id="9806381at2"/>
<dbReference type="Gene3D" id="1.10.1200.10">
    <property type="entry name" value="ACP-like"/>
    <property type="match status" value="1"/>
</dbReference>
<evidence type="ECO:0000313" key="5">
    <source>
        <dbReference type="Proteomes" id="UP000323258"/>
    </source>
</evidence>
<dbReference type="AlphaFoldDB" id="A0A5D4GY52"/>
<sequence length="84" mass="9199">MSDDVAAKIVDKIKAHASPDVGDITLETELTELGIHSLELTEIIFDLEDEFGIEIEMSTVDAWSNLNNVGDMVEAVRGLIQKKA</sequence>
<keyword evidence="5" id="KW-1185">Reference proteome</keyword>
<evidence type="ECO:0000256" key="2">
    <source>
        <dbReference type="ARBA" id="ARBA00022553"/>
    </source>
</evidence>
<evidence type="ECO:0000256" key="1">
    <source>
        <dbReference type="ARBA" id="ARBA00022450"/>
    </source>
</evidence>
<dbReference type="InterPro" id="IPR036736">
    <property type="entry name" value="ACP-like_sf"/>
</dbReference>
<evidence type="ECO:0000313" key="4">
    <source>
        <dbReference type="EMBL" id="TYR33104.1"/>
    </source>
</evidence>
<dbReference type="Pfam" id="PF00550">
    <property type="entry name" value="PP-binding"/>
    <property type="match status" value="1"/>
</dbReference>
<dbReference type="PROSITE" id="PS00012">
    <property type="entry name" value="PHOSPHOPANTETHEINE"/>
    <property type="match status" value="1"/>
</dbReference>
<dbReference type="SUPFAM" id="SSF47336">
    <property type="entry name" value="ACP-like"/>
    <property type="match status" value="1"/>
</dbReference>
<name>A0A5D4GY52_9HYPH</name>
<organism evidence="4 5">
    <name type="scientific">Neoaquamicrobium microcysteis</name>
    <dbReference type="NCBI Taxonomy" id="2682781"/>
    <lineage>
        <taxon>Bacteria</taxon>
        <taxon>Pseudomonadati</taxon>
        <taxon>Pseudomonadota</taxon>
        <taxon>Alphaproteobacteria</taxon>
        <taxon>Hyphomicrobiales</taxon>
        <taxon>Phyllobacteriaceae</taxon>
        <taxon>Neoaquamicrobium</taxon>
    </lineage>
</organism>
<keyword evidence="2" id="KW-0597">Phosphoprotein</keyword>
<dbReference type="PROSITE" id="PS50075">
    <property type="entry name" value="CARRIER"/>
    <property type="match status" value="1"/>
</dbReference>
<evidence type="ECO:0000259" key="3">
    <source>
        <dbReference type="PROSITE" id="PS50075"/>
    </source>
</evidence>
<proteinExistence type="predicted"/>
<reference evidence="4 5" key="2">
    <citation type="submission" date="2019-09" db="EMBL/GenBank/DDBJ databases">
        <title>Mesorhizobium sp. MaA-C15 isolated from Microcystis aeruginosa.</title>
        <authorList>
            <person name="Jeong S.E."/>
            <person name="Jin H.M."/>
            <person name="Jeon C.O."/>
        </authorList>
    </citation>
    <scope>NUCLEOTIDE SEQUENCE [LARGE SCALE GENOMIC DNA]</scope>
    <source>
        <strain evidence="4 5">MaA-C15</strain>
    </source>
</reference>